<proteinExistence type="predicted"/>
<dbReference type="Proteomes" id="UP000435323">
    <property type="component" value="Unassembled WGS sequence"/>
</dbReference>
<organism evidence="2 4">
    <name type="scientific">Aliivibrio fischeri</name>
    <name type="common">Vibrio fischeri</name>
    <dbReference type="NCBI Taxonomy" id="668"/>
    <lineage>
        <taxon>Bacteria</taxon>
        <taxon>Pseudomonadati</taxon>
        <taxon>Pseudomonadota</taxon>
        <taxon>Gammaproteobacteria</taxon>
        <taxon>Vibrionales</taxon>
        <taxon>Vibrionaceae</taxon>
        <taxon>Aliivibrio</taxon>
    </lineage>
</organism>
<evidence type="ECO:0000313" key="3">
    <source>
        <dbReference type="EMBL" id="MUK44704.1"/>
    </source>
</evidence>
<evidence type="ECO:0000313" key="5">
    <source>
        <dbReference type="Proteomes" id="UP000435323"/>
    </source>
</evidence>
<feature type="compositionally biased region" description="Polar residues" evidence="1">
    <location>
        <begin position="1"/>
        <end position="16"/>
    </location>
</feature>
<evidence type="ECO:0000313" key="4">
    <source>
        <dbReference type="Proteomes" id="UP000321787"/>
    </source>
</evidence>
<dbReference type="Pfam" id="PF11747">
    <property type="entry name" value="RebB"/>
    <property type="match status" value="1"/>
</dbReference>
<comment type="caution">
    <text evidence="2">The sequence shown here is derived from an EMBL/GenBank/DDBJ whole genome shotgun (WGS) entry which is preliminary data.</text>
</comment>
<accession>A0A510UJS5</accession>
<evidence type="ECO:0000256" key="1">
    <source>
        <dbReference type="SAM" id="MobiDB-lite"/>
    </source>
</evidence>
<reference evidence="3 5" key="2">
    <citation type="submission" date="2019-11" db="EMBL/GenBank/DDBJ databases">
        <title>Using colonization assays and comparative genomics to discover symbiosis behaviors and factors in Vibrio fischeri.</title>
        <authorList>
            <person name="Bongrand C."/>
            <person name="Moriano-Gutierrez S."/>
            <person name="Arevalo P."/>
            <person name="Mcfall-Ngai M."/>
            <person name="Visick K."/>
            <person name="Polz M.F."/>
            <person name="Ruby E.G."/>
        </authorList>
    </citation>
    <scope>NUCLEOTIDE SEQUENCE [LARGE SCALE GENOMIC DNA]</scope>
    <source>
        <strain evidence="3">Emors.3.2</strain>
        <strain evidence="5">emors.3.2</strain>
    </source>
</reference>
<protein>
    <submittedName>
        <fullName evidence="2">Uncharacterized protein</fullName>
    </submittedName>
</protein>
<feature type="region of interest" description="Disordered" evidence="1">
    <location>
        <begin position="61"/>
        <end position="92"/>
    </location>
</feature>
<sequence length="92" mass="9998">MSNSDYTTLQEFSDQPTSITETTLSETIGLSMHNLVANQQQSQVTTAASVSSTCARLLATPQAKSIKNNNEENTDTPEQKKKKGLSSLFSRS</sequence>
<dbReference type="RefSeq" id="WP_063660389.1">
    <property type="nucleotide sequence ID" value="NZ_BJTZ01000021.1"/>
</dbReference>
<name>A0A510UJS5_ALIFS</name>
<dbReference type="AlphaFoldDB" id="A0A510UJS5"/>
<dbReference type="EMBL" id="WOBO01000005">
    <property type="protein sequence ID" value="MUK44704.1"/>
    <property type="molecule type" value="Genomic_DNA"/>
</dbReference>
<evidence type="ECO:0000313" key="2">
    <source>
        <dbReference type="EMBL" id="GEK14867.1"/>
    </source>
</evidence>
<feature type="region of interest" description="Disordered" evidence="1">
    <location>
        <begin position="1"/>
        <end position="20"/>
    </location>
</feature>
<reference evidence="2 4" key="1">
    <citation type="submission" date="2019-07" db="EMBL/GenBank/DDBJ databases">
        <title>Whole genome shotgun sequence of Aliivibrio fischeri NBRC 101058.</title>
        <authorList>
            <person name="Hosoyama A."/>
            <person name="Uohara A."/>
            <person name="Ohji S."/>
            <person name="Ichikawa N."/>
        </authorList>
    </citation>
    <scope>NUCLEOTIDE SEQUENCE [LARGE SCALE GENOMIC DNA]</scope>
    <source>
        <strain evidence="2 4">NBRC 101058</strain>
    </source>
</reference>
<dbReference type="EMBL" id="BJTZ01000021">
    <property type="protein sequence ID" value="GEK14867.1"/>
    <property type="molecule type" value="Genomic_DNA"/>
</dbReference>
<dbReference type="InterPro" id="IPR021070">
    <property type="entry name" value="Killing_trait_RebB"/>
</dbReference>
<gene>
    <name evidence="2" type="ORF">AFI02nite_29030</name>
    <name evidence="3" type="ORF">GNP77_04855</name>
</gene>
<dbReference type="Proteomes" id="UP000321787">
    <property type="component" value="Unassembled WGS sequence"/>
</dbReference>